<proteinExistence type="inferred from homology"/>
<comment type="pathway">
    <text evidence="7">Cofactor biosynthesis; tetrahydrofolate biosynthesis; 4-aminobenzoate from chorismate: step 2/2.</text>
</comment>
<dbReference type="EMBL" id="AP024590">
    <property type="protein sequence ID" value="BCU56076.1"/>
    <property type="molecule type" value="Genomic_DNA"/>
</dbReference>
<dbReference type="Pfam" id="PF01063">
    <property type="entry name" value="Aminotran_4"/>
    <property type="match status" value="1"/>
</dbReference>
<evidence type="ECO:0000256" key="7">
    <source>
        <dbReference type="ARBA" id="ARBA00035633"/>
    </source>
</evidence>
<gene>
    <name evidence="15" type="ORF">ENKO_26700</name>
</gene>
<dbReference type="EC" id="4.1.3.38" evidence="8 12"/>
<dbReference type="CDD" id="cd01559">
    <property type="entry name" value="ADCL_like"/>
    <property type="match status" value="1"/>
</dbReference>
<dbReference type="InterPro" id="IPR050571">
    <property type="entry name" value="Class-IV_PLP-Dep_Aminotrnsfr"/>
</dbReference>
<evidence type="ECO:0000256" key="11">
    <source>
        <dbReference type="ARBA" id="ARBA00069174"/>
    </source>
</evidence>
<evidence type="ECO:0000256" key="4">
    <source>
        <dbReference type="ARBA" id="ARBA00022898"/>
    </source>
</evidence>
<keyword evidence="5" id="KW-0289">Folate biosynthesis</keyword>
<comment type="catalytic activity">
    <reaction evidence="9">
        <text>4-amino-4-deoxychorismate = 4-aminobenzoate + pyruvate + H(+)</text>
        <dbReference type="Rhea" id="RHEA:16201"/>
        <dbReference type="ChEBI" id="CHEBI:15361"/>
        <dbReference type="ChEBI" id="CHEBI:15378"/>
        <dbReference type="ChEBI" id="CHEBI:17836"/>
        <dbReference type="ChEBI" id="CHEBI:58406"/>
        <dbReference type="EC" id="4.1.3.38"/>
    </reaction>
</comment>
<dbReference type="Gene3D" id="3.20.10.10">
    <property type="entry name" value="D-amino Acid Aminotransferase, subunit A, domain 2"/>
    <property type="match status" value="1"/>
</dbReference>
<comment type="cofactor">
    <cofactor evidence="1 14">
        <name>pyridoxal 5'-phosphate</name>
        <dbReference type="ChEBI" id="CHEBI:597326"/>
    </cofactor>
</comment>
<dbReference type="NCBIfam" id="NF004761">
    <property type="entry name" value="PRK06092.1"/>
    <property type="match status" value="1"/>
</dbReference>
<evidence type="ECO:0000256" key="2">
    <source>
        <dbReference type="ARBA" id="ARBA00009320"/>
    </source>
</evidence>
<accession>A0AA86IR79</accession>
<evidence type="ECO:0000256" key="8">
    <source>
        <dbReference type="ARBA" id="ARBA00035676"/>
    </source>
</evidence>
<evidence type="ECO:0000256" key="13">
    <source>
        <dbReference type="RuleBase" id="RU004106"/>
    </source>
</evidence>
<dbReference type="Gene3D" id="3.30.470.10">
    <property type="match status" value="1"/>
</dbReference>
<evidence type="ECO:0000313" key="15">
    <source>
        <dbReference type="EMBL" id="BCU56076.1"/>
    </source>
</evidence>
<dbReference type="PANTHER" id="PTHR42743">
    <property type="entry name" value="AMINO-ACID AMINOTRANSFERASE"/>
    <property type="match status" value="1"/>
</dbReference>
<evidence type="ECO:0000256" key="12">
    <source>
        <dbReference type="NCBIfam" id="TIGR03461"/>
    </source>
</evidence>
<keyword evidence="6 15" id="KW-0456">Lyase</keyword>
<dbReference type="InterPro" id="IPR018300">
    <property type="entry name" value="Aminotrans_IV_CS"/>
</dbReference>
<evidence type="ECO:0000256" key="14">
    <source>
        <dbReference type="RuleBase" id="RU004516"/>
    </source>
</evidence>
<comment type="function">
    <text evidence="10">Involved in the biosynthesis of p-aminobenzoate (PABA), a precursor of tetrahydrofolate. Converts 4-amino-4-deoxychorismate into 4-aminobenzoate (PABA) and pyruvate.</text>
</comment>
<evidence type="ECO:0000256" key="6">
    <source>
        <dbReference type="ARBA" id="ARBA00023239"/>
    </source>
</evidence>
<dbReference type="Proteomes" id="UP000682928">
    <property type="component" value="Chromosome"/>
</dbReference>
<dbReference type="InterPro" id="IPR043131">
    <property type="entry name" value="BCAT-like_N"/>
</dbReference>
<dbReference type="FunFam" id="3.20.10.10:FF:000002">
    <property type="entry name" value="D-alanine aminotransferase"/>
    <property type="match status" value="1"/>
</dbReference>
<dbReference type="PANTHER" id="PTHR42743:SF2">
    <property type="entry name" value="AMINODEOXYCHORISMATE LYASE"/>
    <property type="match status" value="1"/>
</dbReference>
<comment type="subunit">
    <text evidence="3">Homodimer.</text>
</comment>
<evidence type="ECO:0000256" key="3">
    <source>
        <dbReference type="ARBA" id="ARBA00011738"/>
    </source>
</evidence>
<dbReference type="InterPro" id="IPR043132">
    <property type="entry name" value="BCAT-like_C"/>
</dbReference>
<evidence type="ECO:0000313" key="16">
    <source>
        <dbReference type="Proteomes" id="UP000682928"/>
    </source>
</evidence>
<dbReference type="NCBIfam" id="TIGR03461">
    <property type="entry name" value="pabC_Proteo"/>
    <property type="match status" value="1"/>
</dbReference>
<dbReference type="GO" id="GO:0008153">
    <property type="term" value="P:4-aminobenzoate biosynthetic process"/>
    <property type="evidence" value="ECO:0007669"/>
    <property type="project" value="UniProtKB-UniRule"/>
</dbReference>
<keyword evidence="4 14" id="KW-0663">Pyridoxal phosphate</keyword>
<evidence type="ECO:0000256" key="1">
    <source>
        <dbReference type="ARBA" id="ARBA00001933"/>
    </source>
</evidence>
<dbReference type="InterPro" id="IPR036038">
    <property type="entry name" value="Aminotransferase-like"/>
</dbReference>
<comment type="similarity">
    <text evidence="2 13">Belongs to the class-IV pyridoxal-phosphate-dependent aminotransferase family.</text>
</comment>
<dbReference type="InterPro" id="IPR017824">
    <property type="entry name" value="Aminodeoxychorismate_lyase_IV"/>
</dbReference>
<dbReference type="GO" id="GO:0046656">
    <property type="term" value="P:folic acid biosynthetic process"/>
    <property type="evidence" value="ECO:0007669"/>
    <property type="project" value="UniProtKB-KW"/>
</dbReference>
<name>A0AA86IR79_9ENTR</name>
<dbReference type="GO" id="GO:0005829">
    <property type="term" value="C:cytosol"/>
    <property type="evidence" value="ECO:0007669"/>
    <property type="project" value="TreeGrafter"/>
</dbReference>
<dbReference type="SUPFAM" id="SSF56752">
    <property type="entry name" value="D-aminoacid aminotransferase-like PLP-dependent enzymes"/>
    <property type="match status" value="1"/>
</dbReference>
<reference evidence="15" key="1">
    <citation type="submission" date="2021-04" db="EMBL/GenBank/DDBJ databases">
        <title>Difference and commonality of drug resistance evolution in various bacteria. and drug sensitivity profiles.</title>
        <authorList>
            <person name="Maeda T."/>
            <person name="Shibai A."/>
            <person name="Kawada K."/>
            <person name="Kotani H."/>
            <person name="Tarusawa Y."/>
            <person name="Tanabe K."/>
            <person name="Furusawa C."/>
        </authorList>
    </citation>
    <scope>NUCLEOTIDE SEQUENCE</scope>
    <source>
        <strain evidence="15">JCM 8580</strain>
    </source>
</reference>
<evidence type="ECO:0000256" key="10">
    <source>
        <dbReference type="ARBA" id="ARBA00054027"/>
    </source>
</evidence>
<dbReference type="PROSITE" id="PS00770">
    <property type="entry name" value="AA_TRANSFER_CLASS_4"/>
    <property type="match status" value="1"/>
</dbReference>
<dbReference type="AlphaFoldDB" id="A0AA86IR79"/>
<sequence>MFLINGREQDSLAASDRAIQFGDGCFTTARIQHGEIQLLPAHLRRLREACDRLLLPFAEWQTLEREMIRLAHGHLHGVLKVILTRGTGGRGYSAAACHTPTRILSVSAFPAHYARWQEEGVTLALSPVRLGRNPLLAGIKHLNRLEQVLIRTHLEQTTADEALVLDSDGFITECCAANLFWRKGNDVFTPILDHAGVKGIMRQHCIAQLAGSPFRVAEVHATEDALADADEVLICNALMPVIAVRAYGERTWTSRTLYQFLAPLCEHSISS</sequence>
<evidence type="ECO:0000256" key="9">
    <source>
        <dbReference type="ARBA" id="ARBA00049529"/>
    </source>
</evidence>
<dbReference type="GO" id="GO:0030170">
    <property type="term" value="F:pyridoxal phosphate binding"/>
    <property type="evidence" value="ECO:0007669"/>
    <property type="project" value="InterPro"/>
</dbReference>
<evidence type="ECO:0000256" key="5">
    <source>
        <dbReference type="ARBA" id="ARBA00022909"/>
    </source>
</evidence>
<dbReference type="InterPro" id="IPR001544">
    <property type="entry name" value="Aminotrans_IV"/>
</dbReference>
<dbReference type="RefSeq" id="WP_088219641.1">
    <property type="nucleotide sequence ID" value="NZ_AP024590.1"/>
</dbReference>
<protein>
    <recommendedName>
        <fullName evidence="11 12">Aminodeoxychorismate lyase</fullName>
        <ecNumber evidence="8 12">4.1.3.38</ecNumber>
    </recommendedName>
</protein>
<organism evidence="15 16">
    <name type="scientific">Enterobacter kobei</name>
    <dbReference type="NCBI Taxonomy" id="208224"/>
    <lineage>
        <taxon>Bacteria</taxon>
        <taxon>Pseudomonadati</taxon>
        <taxon>Pseudomonadota</taxon>
        <taxon>Gammaproteobacteria</taxon>
        <taxon>Enterobacterales</taxon>
        <taxon>Enterobacteriaceae</taxon>
        <taxon>Enterobacter</taxon>
        <taxon>Enterobacter cloacae complex</taxon>
    </lineage>
</organism>
<dbReference type="GO" id="GO:0008696">
    <property type="term" value="F:4-amino-4-deoxychorismate lyase activity"/>
    <property type="evidence" value="ECO:0007669"/>
    <property type="project" value="UniProtKB-UniRule"/>
</dbReference>